<evidence type="ECO:0000256" key="1">
    <source>
        <dbReference type="ARBA" id="ARBA00004141"/>
    </source>
</evidence>
<dbReference type="GO" id="GO:0005886">
    <property type="term" value="C:plasma membrane"/>
    <property type="evidence" value="ECO:0007669"/>
    <property type="project" value="TreeGrafter"/>
</dbReference>
<feature type="transmembrane region" description="Helical" evidence="7">
    <location>
        <begin position="6"/>
        <end position="24"/>
    </location>
</feature>
<reference evidence="9 10" key="1">
    <citation type="submission" date="2017-09" db="EMBL/GenBank/DDBJ databases">
        <authorList>
            <person name="Ehlers B."/>
            <person name="Leendertz F.H."/>
        </authorList>
    </citation>
    <scope>NUCLEOTIDE SEQUENCE [LARGE SCALE GENOMIC DNA]</scope>
    <source>
        <strain evidence="9 10">USBA 140</strain>
    </source>
</reference>
<feature type="transmembrane region" description="Helical" evidence="7">
    <location>
        <begin position="478"/>
        <end position="499"/>
    </location>
</feature>
<feature type="domain" description="RCK C-terminal" evidence="8">
    <location>
        <begin position="301"/>
        <end position="385"/>
    </location>
</feature>
<dbReference type="AlphaFoldDB" id="A0A286G8W5"/>
<dbReference type="GO" id="GO:0006813">
    <property type="term" value="P:potassium ion transport"/>
    <property type="evidence" value="ECO:0007669"/>
    <property type="project" value="InterPro"/>
</dbReference>
<evidence type="ECO:0000256" key="7">
    <source>
        <dbReference type="SAM" id="Phobius"/>
    </source>
</evidence>
<dbReference type="PANTHER" id="PTHR43652:SF2">
    <property type="entry name" value="BASIC AMINO ACID ANTIPORTER YFCC-RELATED"/>
    <property type="match status" value="1"/>
</dbReference>
<feature type="transmembrane region" description="Helical" evidence="7">
    <location>
        <begin position="95"/>
        <end position="111"/>
    </location>
</feature>
<dbReference type="InterPro" id="IPR031312">
    <property type="entry name" value="Na/sul_symport_CS"/>
</dbReference>
<dbReference type="PANTHER" id="PTHR43652">
    <property type="entry name" value="BASIC AMINO ACID ANTIPORTER YFCC-RELATED"/>
    <property type="match status" value="1"/>
</dbReference>
<keyword evidence="3 7" id="KW-0812">Transmembrane</keyword>
<dbReference type="InterPro" id="IPR006037">
    <property type="entry name" value="RCK_C"/>
</dbReference>
<feature type="domain" description="RCK C-terminal" evidence="8">
    <location>
        <begin position="211"/>
        <end position="295"/>
    </location>
</feature>
<keyword evidence="6 7" id="KW-0472">Membrane</keyword>
<dbReference type="OrthoDB" id="9809303at2"/>
<feature type="transmembrane region" description="Helical" evidence="7">
    <location>
        <begin position="571"/>
        <end position="591"/>
    </location>
</feature>
<keyword evidence="5 7" id="KW-1133">Transmembrane helix</keyword>
<dbReference type="Pfam" id="PF02080">
    <property type="entry name" value="TrkA_C"/>
    <property type="match status" value="2"/>
</dbReference>
<evidence type="ECO:0000256" key="3">
    <source>
        <dbReference type="ARBA" id="ARBA00022692"/>
    </source>
</evidence>
<feature type="transmembrane region" description="Helical" evidence="7">
    <location>
        <begin position="145"/>
        <end position="164"/>
    </location>
</feature>
<evidence type="ECO:0000313" key="10">
    <source>
        <dbReference type="Proteomes" id="UP000219621"/>
    </source>
</evidence>
<proteinExistence type="predicted"/>
<feature type="transmembrane region" description="Helical" evidence="7">
    <location>
        <begin position="505"/>
        <end position="526"/>
    </location>
</feature>
<gene>
    <name evidence="9" type="ORF">SAMN05421508_102223</name>
</gene>
<evidence type="ECO:0000256" key="2">
    <source>
        <dbReference type="ARBA" id="ARBA00022448"/>
    </source>
</evidence>
<dbReference type="EMBL" id="OCNJ01000002">
    <property type="protein sequence ID" value="SOD92017.1"/>
    <property type="molecule type" value="Genomic_DNA"/>
</dbReference>
<comment type="subcellular location">
    <subcellularLocation>
        <location evidence="1">Membrane</location>
        <topology evidence="1">Multi-pass membrane protein</topology>
    </subcellularLocation>
</comment>
<evidence type="ECO:0000256" key="5">
    <source>
        <dbReference type="ARBA" id="ARBA00022989"/>
    </source>
</evidence>
<dbReference type="RefSeq" id="WP_097277988.1">
    <property type="nucleotide sequence ID" value="NZ_OCNJ01000002.1"/>
</dbReference>
<feature type="transmembrane region" description="Helical" evidence="7">
    <location>
        <begin position="176"/>
        <end position="198"/>
    </location>
</feature>
<dbReference type="PROSITE" id="PS51202">
    <property type="entry name" value="RCK_C"/>
    <property type="match status" value="2"/>
</dbReference>
<protein>
    <submittedName>
        <fullName evidence="9">Di- and tricarboxylate transporter</fullName>
    </submittedName>
</protein>
<dbReference type="SUPFAM" id="SSF116726">
    <property type="entry name" value="TrkA C-terminal domain-like"/>
    <property type="match status" value="2"/>
</dbReference>
<dbReference type="Proteomes" id="UP000219621">
    <property type="component" value="Unassembled WGS sequence"/>
</dbReference>
<dbReference type="Pfam" id="PF03600">
    <property type="entry name" value="CitMHS"/>
    <property type="match status" value="1"/>
</dbReference>
<sequence>MTLPDPSALFVIALLVAVFVAFVSERFPPDSVVLGAVAALLATGILPVGELLDVFSNAAPITVAAMFILSGALMRTGAIEAFGEAVSSVAKRQPSLALAAVIVVVVTVSAFVNNTPVVIVLIPVVIKLAGRLGHAPSRYLIPLSYAAILGGTTTLIGTSTNLLVDGVARERGLEPFGMFEITLPGLVLALVGLLYLVLVGHRLLPDRSTVSNMLAGDQRPRFLTEVIIPEGSPLIGTRPRDSAVFTRHDRRLVDVIRGDESLRRDLDDVLLEAGDRVLVKTPVHEVMSLREDSAVTFHDPHAVEPVGSRQTMVVEGLVAPESPMLGKTLRHLRLRRRYGVYPLAMHRRGENIGAKLESVALRVGDTLLMEGAAEDVRRLSEEQGIVNLTEPQELPYRRRKAPVVLAAVLAVMALAAMEVLPIVSLAVIAVAAVILTRCIDPDEAYRSIDWRILVMIFGMLAVSRTMETTGAMAWIVDGVMAVVGHMSPWMVLAVVYALTSLFTEMVSNNAIAVLITPIVIGIAEQLGVDPRPFVVAVMFAASASFATPIGYQTNTLVYGAGGYKFADFLRIGVPMNLIVGAAGILLIPHFWPF</sequence>
<evidence type="ECO:0000256" key="4">
    <source>
        <dbReference type="ARBA" id="ARBA00022737"/>
    </source>
</evidence>
<keyword evidence="10" id="KW-1185">Reference proteome</keyword>
<feature type="transmembrane region" description="Helical" evidence="7">
    <location>
        <begin position="403"/>
        <end position="436"/>
    </location>
</feature>
<accession>A0A286G8W5</accession>
<name>A0A286G8W5_9PROT</name>
<keyword evidence="4" id="KW-0677">Repeat</keyword>
<organism evidence="9 10">
    <name type="scientific">Caenispirillum bisanense</name>
    <dbReference type="NCBI Taxonomy" id="414052"/>
    <lineage>
        <taxon>Bacteria</taxon>
        <taxon>Pseudomonadati</taxon>
        <taxon>Pseudomonadota</taxon>
        <taxon>Alphaproteobacteria</taxon>
        <taxon>Rhodospirillales</taxon>
        <taxon>Novispirillaceae</taxon>
        <taxon>Caenispirillum</taxon>
    </lineage>
</organism>
<dbReference type="InterPro" id="IPR004680">
    <property type="entry name" value="Cit_transptr-like_dom"/>
</dbReference>
<feature type="transmembrane region" description="Helical" evidence="7">
    <location>
        <begin position="54"/>
        <end position="74"/>
    </location>
</feature>
<evidence type="ECO:0000256" key="6">
    <source>
        <dbReference type="ARBA" id="ARBA00023136"/>
    </source>
</evidence>
<dbReference type="InterPro" id="IPR051679">
    <property type="entry name" value="DASS-Related_Transporters"/>
</dbReference>
<dbReference type="Gene3D" id="3.30.70.1450">
    <property type="entry name" value="Regulator of K+ conductance, C-terminal domain"/>
    <property type="match status" value="2"/>
</dbReference>
<evidence type="ECO:0000259" key="8">
    <source>
        <dbReference type="PROSITE" id="PS51202"/>
    </source>
</evidence>
<keyword evidence="2" id="KW-0813">Transport</keyword>
<evidence type="ECO:0000313" key="9">
    <source>
        <dbReference type="EMBL" id="SOD92017.1"/>
    </source>
</evidence>
<feature type="transmembrane region" description="Helical" evidence="7">
    <location>
        <begin position="533"/>
        <end position="551"/>
    </location>
</feature>
<dbReference type="PROSITE" id="PS01271">
    <property type="entry name" value="NA_SULFATE"/>
    <property type="match status" value="1"/>
</dbReference>
<dbReference type="GO" id="GO:0008324">
    <property type="term" value="F:monoatomic cation transmembrane transporter activity"/>
    <property type="evidence" value="ECO:0007669"/>
    <property type="project" value="InterPro"/>
</dbReference>
<dbReference type="InterPro" id="IPR036721">
    <property type="entry name" value="RCK_C_sf"/>
</dbReference>
<feature type="transmembrane region" description="Helical" evidence="7">
    <location>
        <begin position="31"/>
        <end position="48"/>
    </location>
</feature>